<dbReference type="EMBL" id="CADCWO010000103">
    <property type="protein sequence ID" value="CAA9573235.1"/>
    <property type="molecule type" value="Genomic_DNA"/>
</dbReference>
<protein>
    <submittedName>
        <fullName evidence="1">Uncharacterized protein</fullName>
    </submittedName>
</protein>
<gene>
    <name evidence="1" type="ORF">AVDCRST_MAG81-3045</name>
</gene>
<dbReference type="AlphaFoldDB" id="A0A6J4V9N4"/>
<proteinExistence type="predicted"/>
<reference evidence="1" key="1">
    <citation type="submission" date="2020-02" db="EMBL/GenBank/DDBJ databases">
        <authorList>
            <person name="Meier V. D."/>
        </authorList>
    </citation>
    <scope>NUCLEOTIDE SEQUENCE</scope>
    <source>
        <strain evidence="1">AVDCRST_MAG81</strain>
    </source>
</reference>
<organism evidence="1">
    <name type="scientific">uncultured Synechococcales cyanobacterium</name>
    <dbReference type="NCBI Taxonomy" id="1936017"/>
    <lineage>
        <taxon>Bacteria</taxon>
        <taxon>Bacillati</taxon>
        <taxon>Cyanobacteriota</taxon>
        <taxon>Cyanophyceae</taxon>
        <taxon>Synechococcales</taxon>
        <taxon>environmental samples</taxon>
    </lineage>
</organism>
<sequence length="41" mass="4765">MNRLSYSNIKKRQALLTVLTHPDWQFKSNRETARECGGSLD</sequence>
<name>A0A6J4V9N4_9CYAN</name>
<accession>A0A6J4V9N4</accession>
<evidence type="ECO:0000313" key="1">
    <source>
        <dbReference type="EMBL" id="CAA9573235.1"/>
    </source>
</evidence>